<dbReference type="InterPro" id="IPR011004">
    <property type="entry name" value="Trimer_LpxA-like_sf"/>
</dbReference>
<organism evidence="6 7">
    <name type="scientific">Chaetoceros tenuissimus</name>
    <dbReference type="NCBI Taxonomy" id="426638"/>
    <lineage>
        <taxon>Eukaryota</taxon>
        <taxon>Sar</taxon>
        <taxon>Stramenopiles</taxon>
        <taxon>Ochrophyta</taxon>
        <taxon>Bacillariophyta</taxon>
        <taxon>Coscinodiscophyceae</taxon>
        <taxon>Chaetocerotophycidae</taxon>
        <taxon>Chaetocerotales</taxon>
        <taxon>Chaetocerotaceae</taxon>
        <taxon>Chaetoceros</taxon>
    </lineage>
</organism>
<dbReference type="SMART" id="SM00971">
    <property type="entry name" value="SATase_N"/>
    <property type="match status" value="1"/>
</dbReference>
<dbReference type="Gene3D" id="1.10.3130.10">
    <property type="entry name" value="serine acetyltransferase, domain 1"/>
    <property type="match status" value="1"/>
</dbReference>
<accession>A0AAD3HF39</accession>
<reference evidence="6 7" key="1">
    <citation type="journal article" date="2021" name="Sci. Rep.">
        <title>The genome of the diatom Chaetoceros tenuissimus carries an ancient integrated fragment of an extant virus.</title>
        <authorList>
            <person name="Hongo Y."/>
            <person name="Kimura K."/>
            <person name="Takaki Y."/>
            <person name="Yoshida Y."/>
            <person name="Baba S."/>
            <person name="Kobayashi G."/>
            <person name="Nagasaki K."/>
            <person name="Hano T."/>
            <person name="Tomaru Y."/>
        </authorList>
    </citation>
    <scope>NUCLEOTIDE SEQUENCE [LARGE SCALE GENOMIC DNA]</scope>
    <source>
        <strain evidence="6 7">NIES-3715</strain>
    </source>
</reference>
<dbReference type="InterPro" id="IPR045304">
    <property type="entry name" value="LbH_SAT"/>
</dbReference>
<proteinExistence type="predicted"/>
<evidence type="ECO:0000313" key="7">
    <source>
        <dbReference type="Proteomes" id="UP001054902"/>
    </source>
</evidence>
<evidence type="ECO:0000256" key="4">
    <source>
        <dbReference type="SAM" id="Coils"/>
    </source>
</evidence>
<keyword evidence="2" id="KW-0808">Transferase</keyword>
<dbReference type="SUPFAM" id="SSF51161">
    <property type="entry name" value="Trimeric LpxA-like enzymes"/>
    <property type="match status" value="1"/>
</dbReference>
<dbReference type="PANTHER" id="PTHR42811">
    <property type="entry name" value="SERINE ACETYLTRANSFERASE"/>
    <property type="match status" value="1"/>
</dbReference>
<dbReference type="GO" id="GO:0005737">
    <property type="term" value="C:cytoplasm"/>
    <property type="evidence" value="ECO:0007669"/>
    <property type="project" value="InterPro"/>
</dbReference>
<dbReference type="GO" id="GO:0009001">
    <property type="term" value="F:serine O-acetyltransferase activity"/>
    <property type="evidence" value="ECO:0007669"/>
    <property type="project" value="InterPro"/>
</dbReference>
<keyword evidence="1" id="KW-0028">Amino-acid biosynthesis</keyword>
<feature type="coiled-coil region" evidence="4">
    <location>
        <begin position="63"/>
        <end position="97"/>
    </location>
</feature>
<dbReference type="InterPro" id="IPR042122">
    <property type="entry name" value="Ser_AcTrfase_N_sf"/>
</dbReference>
<sequence>MKIDPMKLVKFIFLIPTVSNNIVQSSAFCTSKAHIPRTQLYSLESSWEHEKSVLSEPYLSELLMNDQALQSELLNQLQKLDNEQEALRRKNKKQSHIPNNDTLWTQIRMEAQHTLTKEPESGPQLYTHILSQQSLLHAVTSIVSHEISTQLIPATQLQNLFLEMLTAEDFKAISLDIMASALRSPSIIDGTALTAILFNQGLHALVCHRLSHRLWLQNRTGLAYYFQSTVSRIYSADIHPAAKIGAGIFLNAGSAGVVIGETAVIDDDVIILQGVTLGGTGKERGDRHPKVHRKAILQQSCSVLGNIVVGEGAIIAAKSICTKPVPPYTKVRGVPARFECEVSSSDDSEVFKEKGNEEWRKTSETMATGEEIKELLNKHFILAR</sequence>
<evidence type="ECO:0000256" key="2">
    <source>
        <dbReference type="ARBA" id="ARBA00022679"/>
    </source>
</evidence>
<gene>
    <name evidence="6" type="ORF">CTEN210_17154</name>
</gene>
<feature type="domain" description="Serine acetyltransferase N-terminal" evidence="5">
    <location>
        <begin position="103"/>
        <end position="207"/>
    </location>
</feature>
<dbReference type="EMBL" id="BLLK01000069">
    <property type="protein sequence ID" value="GFH60678.1"/>
    <property type="molecule type" value="Genomic_DNA"/>
</dbReference>
<dbReference type="AlphaFoldDB" id="A0AAD3HF39"/>
<evidence type="ECO:0000259" key="5">
    <source>
        <dbReference type="SMART" id="SM00971"/>
    </source>
</evidence>
<evidence type="ECO:0000256" key="3">
    <source>
        <dbReference type="ARBA" id="ARBA00023315"/>
    </source>
</evidence>
<name>A0AAD3HF39_9STRA</name>
<comment type="caution">
    <text evidence="6">The sequence shown here is derived from an EMBL/GenBank/DDBJ whole genome shotgun (WGS) entry which is preliminary data.</text>
</comment>
<evidence type="ECO:0000256" key="1">
    <source>
        <dbReference type="ARBA" id="ARBA00022605"/>
    </source>
</evidence>
<keyword evidence="7" id="KW-1185">Reference proteome</keyword>
<dbReference type="Gene3D" id="2.160.10.10">
    <property type="entry name" value="Hexapeptide repeat proteins"/>
    <property type="match status" value="1"/>
</dbReference>
<dbReference type="Pfam" id="PF06426">
    <property type="entry name" value="SATase_N"/>
    <property type="match status" value="1"/>
</dbReference>
<dbReference type="Proteomes" id="UP001054902">
    <property type="component" value="Unassembled WGS sequence"/>
</dbReference>
<dbReference type="GO" id="GO:0006535">
    <property type="term" value="P:cysteine biosynthetic process from serine"/>
    <property type="evidence" value="ECO:0007669"/>
    <property type="project" value="InterPro"/>
</dbReference>
<dbReference type="CDD" id="cd03354">
    <property type="entry name" value="LbH_SAT"/>
    <property type="match status" value="1"/>
</dbReference>
<protein>
    <submittedName>
        <fullName evidence="6">Serine acetyltransferase</fullName>
    </submittedName>
</protein>
<dbReference type="InterPro" id="IPR010493">
    <property type="entry name" value="Ser_AcTrfase_N"/>
</dbReference>
<keyword evidence="4" id="KW-0175">Coiled coil</keyword>
<keyword evidence="3" id="KW-0012">Acyltransferase</keyword>
<evidence type="ECO:0000313" key="6">
    <source>
        <dbReference type="EMBL" id="GFH60678.1"/>
    </source>
</evidence>